<evidence type="ECO:0000313" key="2">
    <source>
        <dbReference type="EMBL" id="AAM23541.1"/>
    </source>
</evidence>
<name>Q8RD08_CALS4</name>
<evidence type="ECO:0000256" key="1">
    <source>
        <dbReference type="SAM" id="MobiDB-lite"/>
    </source>
</evidence>
<sequence length="155" mass="17666">MLMLRSCKATKLRLTFRAPAGSRPIRPSGSGGRSLRSPRLRPSSSPSLVTALTTSRIYTQNATFKLCQQSESRLLRLLILFSLLQNLSPYELFQLQTKHPLLQKLQKVYHQAIHFPFFCKNSIIQVPFSLYKPSLGFTFTFSSHIIHALHLKPLL</sequence>
<dbReference type="EMBL" id="AE008691">
    <property type="protein sequence ID" value="AAM23541.1"/>
    <property type="molecule type" value="Genomic_DNA"/>
</dbReference>
<accession>Q8RD08</accession>
<protein>
    <submittedName>
        <fullName evidence="2">Uncharacterized protein</fullName>
    </submittedName>
</protein>
<dbReference type="STRING" id="273068.TTE0245"/>
<gene>
    <name evidence="2" type="ordered locus">TTE0245</name>
</gene>
<proteinExistence type="predicted"/>
<evidence type="ECO:0000313" key="3">
    <source>
        <dbReference type="Proteomes" id="UP000000555"/>
    </source>
</evidence>
<dbReference type="Proteomes" id="UP000000555">
    <property type="component" value="Chromosome"/>
</dbReference>
<dbReference type="HOGENOM" id="CLU_1692238_0_0_9"/>
<dbReference type="KEGG" id="tte:TTE0245"/>
<feature type="region of interest" description="Disordered" evidence="1">
    <location>
        <begin position="20"/>
        <end position="46"/>
    </location>
</feature>
<feature type="compositionally biased region" description="Low complexity" evidence="1">
    <location>
        <begin position="21"/>
        <end position="46"/>
    </location>
</feature>
<dbReference type="AlphaFoldDB" id="Q8RD08"/>
<reference evidence="2 3" key="1">
    <citation type="journal article" date="2002" name="Genome Res.">
        <title>A complete sequence of the T. tengcongensis genome.</title>
        <authorList>
            <person name="Bao Q."/>
            <person name="Tian Y."/>
            <person name="Li W."/>
            <person name="Xu Z."/>
            <person name="Xuan Z."/>
            <person name="Hu S."/>
            <person name="Dong W."/>
            <person name="Yang J."/>
            <person name="Chen Y."/>
            <person name="Xue Y."/>
            <person name="Xu Y."/>
            <person name="Lai X."/>
            <person name="Huang L."/>
            <person name="Dong X."/>
            <person name="Ma Y."/>
            <person name="Ling L."/>
            <person name="Tan H."/>
            <person name="Chen R."/>
            <person name="Wang J."/>
            <person name="Yu J."/>
            <person name="Yang H."/>
        </authorList>
    </citation>
    <scope>NUCLEOTIDE SEQUENCE [LARGE SCALE GENOMIC DNA]</scope>
    <source>
        <strain evidence="3">DSM 15242 / JCM 11007 / NBRC 100824 / MB4</strain>
    </source>
</reference>
<organism evidence="2 3">
    <name type="scientific">Caldanaerobacter subterraneus subsp. tengcongensis (strain DSM 15242 / JCM 11007 / NBRC 100824 / MB4)</name>
    <name type="common">Thermoanaerobacter tengcongensis</name>
    <dbReference type="NCBI Taxonomy" id="273068"/>
    <lineage>
        <taxon>Bacteria</taxon>
        <taxon>Bacillati</taxon>
        <taxon>Bacillota</taxon>
        <taxon>Clostridia</taxon>
        <taxon>Thermoanaerobacterales</taxon>
        <taxon>Thermoanaerobacteraceae</taxon>
        <taxon>Caldanaerobacter</taxon>
    </lineage>
</organism>
<keyword evidence="3" id="KW-1185">Reference proteome</keyword>